<organism evidence="3 4">
    <name type="scientific">Verticillium dahliae</name>
    <name type="common">Verticillium wilt</name>
    <dbReference type="NCBI Taxonomy" id="27337"/>
    <lineage>
        <taxon>Eukaryota</taxon>
        <taxon>Fungi</taxon>
        <taxon>Dikarya</taxon>
        <taxon>Ascomycota</taxon>
        <taxon>Pezizomycotina</taxon>
        <taxon>Sordariomycetes</taxon>
        <taxon>Hypocreomycetidae</taxon>
        <taxon>Glomerellales</taxon>
        <taxon>Plectosphaerellaceae</taxon>
        <taxon>Verticillium</taxon>
    </lineage>
</organism>
<sequence>MEGLGVAANFIAVIDLSAKVATLCVQYAKEVAGARADIQRLESQVSQLGRALRAAQRVVDGSNNPSVALRIPGTHRLISRVHRRPSEATEQALPEARTYRNATPRPSSS</sequence>
<feature type="region of interest" description="Disordered" evidence="2">
    <location>
        <begin position="82"/>
        <end position="109"/>
    </location>
</feature>
<evidence type="ECO:0000313" key="4">
    <source>
        <dbReference type="Proteomes" id="UP000288725"/>
    </source>
</evidence>
<evidence type="ECO:0000256" key="2">
    <source>
        <dbReference type="SAM" id="MobiDB-lite"/>
    </source>
</evidence>
<name>A0A444RL06_VERDA</name>
<dbReference type="Proteomes" id="UP000288725">
    <property type="component" value="Unassembled WGS sequence"/>
</dbReference>
<evidence type="ECO:0008006" key="5">
    <source>
        <dbReference type="Google" id="ProtNLM"/>
    </source>
</evidence>
<proteinExistence type="predicted"/>
<evidence type="ECO:0000313" key="3">
    <source>
        <dbReference type="EMBL" id="RXG41788.1"/>
    </source>
</evidence>
<feature type="coiled-coil region" evidence="1">
    <location>
        <begin position="24"/>
        <end position="58"/>
    </location>
</feature>
<accession>A0A444RL06</accession>
<feature type="compositionally biased region" description="Polar residues" evidence="2">
    <location>
        <begin position="100"/>
        <end position="109"/>
    </location>
</feature>
<protein>
    <recommendedName>
        <fullName evidence="5">Fungal N-terminal domain-containing protein</fullName>
    </recommendedName>
</protein>
<keyword evidence="1" id="KW-0175">Coiled coil</keyword>
<comment type="caution">
    <text evidence="3">The sequence shown here is derived from an EMBL/GenBank/DDBJ whole genome shotgun (WGS) entry which is preliminary data.</text>
</comment>
<dbReference type="EMBL" id="RSDZ01000174">
    <property type="protein sequence ID" value="RXG41788.1"/>
    <property type="molecule type" value="Genomic_DNA"/>
</dbReference>
<evidence type="ECO:0000256" key="1">
    <source>
        <dbReference type="SAM" id="Coils"/>
    </source>
</evidence>
<dbReference type="AlphaFoldDB" id="A0A444RL06"/>
<gene>
    <name evidence="3" type="ORF">VDGE_30540</name>
</gene>
<reference evidence="3 4" key="1">
    <citation type="submission" date="2018-12" db="EMBL/GenBank/DDBJ databases">
        <title>Genome of Verticillium dahliae isolate Getta Getta.</title>
        <authorList>
            <person name="Gardiner D.M."/>
        </authorList>
    </citation>
    <scope>NUCLEOTIDE SEQUENCE [LARGE SCALE GENOMIC DNA]</scope>
    <source>
        <strain evidence="3 4">Getta Getta</strain>
    </source>
</reference>